<dbReference type="InterPro" id="IPR036390">
    <property type="entry name" value="WH_DNA-bd_sf"/>
</dbReference>
<keyword evidence="4" id="KW-1133">Transmembrane helix</keyword>
<dbReference type="PROSITE" id="PS01117">
    <property type="entry name" value="HTH_MARR_1"/>
    <property type="match status" value="1"/>
</dbReference>
<dbReference type="EMBL" id="CP046173">
    <property type="protein sequence ID" value="QIS22778.1"/>
    <property type="molecule type" value="Genomic_DNA"/>
</dbReference>
<dbReference type="Gene3D" id="1.10.10.10">
    <property type="entry name" value="Winged helix-like DNA-binding domain superfamily/Winged helix DNA-binding domain"/>
    <property type="match status" value="1"/>
</dbReference>
<dbReference type="Proteomes" id="UP000500953">
    <property type="component" value="Chromosome"/>
</dbReference>
<dbReference type="InterPro" id="IPR039422">
    <property type="entry name" value="MarR/SlyA-like"/>
</dbReference>
<keyword evidence="1" id="KW-0805">Transcription regulation</keyword>
<dbReference type="PROSITE" id="PS50995">
    <property type="entry name" value="HTH_MARR_2"/>
    <property type="match status" value="1"/>
</dbReference>
<reference evidence="6 7" key="1">
    <citation type="journal article" date="2019" name="ACS Chem. Biol.">
        <title>Identification and Mobilization of a Cryptic Antibiotic Biosynthesis Gene Locus from a Human-Pathogenic Nocardia Isolate.</title>
        <authorList>
            <person name="Herisse M."/>
            <person name="Ishida K."/>
            <person name="Porter J.L."/>
            <person name="Howden B."/>
            <person name="Hertweck C."/>
            <person name="Stinear T.P."/>
            <person name="Pidot S.J."/>
        </authorList>
    </citation>
    <scope>NUCLEOTIDE SEQUENCE [LARGE SCALE GENOMIC DNA]</scope>
    <source>
        <strain evidence="6 7">AUSMDU00012715</strain>
    </source>
</reference>
<evidence type="ECO:0000256" key="2">
    <source>
        <dbReference type="ARBA" id="ARBA00023125"/>
    </source>
</evidence>
<sequence length="195" mass="20987">MPSTSNSIAPLVISLVAIASLAQLVSIMMISILTISHGCDDVRMPFSSPRLPLLLVALHADVRARVEQAMAAIGADLKQGMAVYCLGECGPLPQGELGKRIGVDRTTIVGVADALERAGLIERRRDASDRRAYELHLTTSGRRLQRSIGQAMDDAEREIYAPLTATERERFIELCRRLVAGRGPAASATIGQPQS</sequence>
<keyword evidence="3" id="KW-0804">Transcription</keyword>
<dbReference type="AlphaFoldDB" id="A0A6G9ZB49"/>
<evidence type="ECO:0000256" key="4">
    <source>
        <dbReference type="SAM" id="Phobius"/>
    </source>
</evidence>
<dbReference type="GO" id="GO:0003700">
    <property type="term" value="F:DNA-binding transcription factor activity"/>
    <property type="evidence" value="ECO:0007669"/>
    <property type="project" value="InterPro"/>
</dbReference>
<dbReference type="GO" id="GO:0003677">
    <property type="term" value="F:DNA binding"/>
    <property type="evidence" value="ECO:0007669"/>
    <property type="project" value="UniProtKB-KW"/>
</dbReference>
<dbReference type="PANTHER" id="PTHR33164">
    <property type="entry name" value="TRANSCRIPTIONAL REGULATOR, MARR FAMILY"/>
    <property type="match status" value="1"/>
</dbReference>
<gene>
    <name evidence="6" type="ORF">F6W96_35020</name>
</gene>
<dbReference type="SUPFAM" id="SSF46785">
    <property type="entry name" value="Winged helix' DNA-binding domain"/>
    <property type="match status" value="1"/>
</dbReference>
<dbReference type="GO" id="GO:0006950">
    <property type="term" value="P:response to stress"/>
    <property type="evidence" value="ECO:0007669"/>
    <property type="project" value="TreeGrafter"/>
</dbReference>
<accession>A0A6G9ZB49</accession>
<evidence type="ECO:0000313" key="6">
    <source>
        <dbReference type="EMBL" id="QIS22778.1"/>
    </source>
</evidence>
<name>A0A6G9ZB49_9NOCA</name>
<dbReference type="Pfam" id="PF01047">
    <property type="entry name" value="MarR"/>
    <property type="match status" value="1"/>
</dbReference>
<dbReference type="PANTHER" id="PTHR33164:SF43">
    <property type="entry name" value="HTH-TYPE TRANSCRIPTIONAL REPRESSOR YETL"/>
    <property type="match status" value="1"/>
</dbReference>
<dbReference type="InterPro" id="IPR023187">
    <property type="entry name" value="Tscrpt_reg_MarR-type_CS"/>
</dbReference>
<dbReference type="SMART" id="SM00347">
    <property type="entry name" value="HTH_MARR"/>
    <property type="match status" value="1"/>
</dbReference>
<evidence type="ECO:0000256" key="3">
    <source>
        <dbReference type="ARBA" id="ARBA00023163"/>
    </source>
</evidence>
<keyword evidence="2" id="KW-0238">DNA-binding</keyword>
<evidence type="ECO:0000313" key="7">
    <source>
        <dbReference type="Proteomes" id="UP000500953"/>
    </source>
</evidence>
<proteinExistence type="predicted"/>
<dbReference type="InterPro" id="IPR036388">
    <property type="entry name" value="WH-like_DNA-bd_sf"/>
</dbReference>
<evidence type="ECO:0000259" key="5">
    <source>
        <dbReference type="PROSITE" id="PS50995"/>
    </source>
</evidence>
<keyword evidence="4" id="KW-0472">Membrane</keyword>
<protein>
    <submittedName>
        <fullName evidence="6">MarR family transcriptional regulator</fullName>
    </submittedName>
</protein>
<feature type="transmembrane region" description="Helical" evidence="4">
    <location>
        <begin position="12"/>
        <end position="35"/>
    </location>
</feature>
<evidence type="ECO:0000256" key="1">
    <source>
        <dbReference type="ARBA" id="ARBA00023015"/>
    </source>
</evidence>
<dbReference type="InterPro" id="IPR000835">
    <property type="entry name" value="HTH_MarR-typ"/>
</dbReference>
<keyword evidence="4" id="KW-0812">Transmembrane</keyword>
<feature type="domain" description="HTH marR-type" evidence="5">
    <location>
        <begin position="48"/>
        <end position="180"/>
    </location>
</feature>
<organism evidence="6 7">
    <name type="scientific">Nocardia terpenica</name>
    <dbReference type="NCBI Taxonomy" id="455432"/>
    <lineage>
        <taxon>Bacteria</taxon>
        <taxon>Bacillati</taxon>
        <taxon>Actinomycetota</taxon>
        <taxon>Actinomycetes</taxon>
        <taxon>Mycobacteriales</taxon>
        <taxon>Nocardiaceae</taxon>
        <taxon>Nocardia</taxon>
    </lineage>
</organism>
<dbReference type="PRINTS" id="PR00598">
    <property type="entry name" value="HTHMARR"/>
</dbReference>